<gene>
    <name evidence="3" type="primary">FG08198.1</name>
    <name evidence="2" type="ORF">FGRAMPH1_01T09347</name>
</gene>
<dbReference type="PANTHER" id="PTHR46938">
    <property type="entry name" value="DISCOIDIN-1 SUBUNIT A-RELATED-RELATED"/>
    <property type="match status" value="1"/>
</dbReference>
<protein>
    <submittedName>
        <fullName evidence="2">Chromosome 2, complete genome</fullName>
    </submittedName>
</protein>
<accession>A0A098DEW5</accession>
<dbReference type="InterPro" id="IPR052487">
    <property type="entry name" value="Galactose-binding_lectin"/>
</dbReference>
<evidence type="ECO:0000313" key="2">
    <source>
        <dbReference type="EMBL" id="CEF76476.1"/>
    </source>
</evidence>
<dbReference type="InterPro" id="IPR001506">
    <property type="entry name" value="Peptidase_M12A"/>
</dbReference>
<dbReference type="SUPFAM" id="SSF55486">
    <property type="entry name" value="Metalloproteases ('zincins'), catalytic domain"/>
    <property type="match status" value="1"/>
</dbReference>
<dbReference type="Gene3D" id="2.60.40.2080">
    <property type="match status" value="3"/>
</dbReference>
<keyword evidence="4" id="KW-1185">Reference proteome</keyword>
<dbReference type="Pfam" id="PF09458">
    <property type="entry name" value="H_lectin"/>
    <property type="match status" value="3"/>
</dbReference>
<dbReference type="InterPro" id="IPR019019">
    <property type="entry name" value="H-type_lectin_domain"/>
</dbReference>
<dbReference type="GO" id="GO:0004222">
    <property type="term" value="F:metalloendopeptidase activity"/>
    <property type="evidence" value="ECO:0007669"/>
    <property type="project" value="InterPro"/>
</dbReference>
<reference evidence="3 4" key="2">
    <citation type="journal article" date="2010" name="Nature">
        <title>Comparative genomics reveals mobile pathogenicity chromosomes in Fusarium.</title>
        <authorList>
            <person name="Ma L.J."/>
            <person name="van der Does H.C."/>
            <person name="Borkovich K.A."/>
            <person name="Coleman J.J."/>
            <person name="Daboussi M.J."/>
            <person name="Di Pietro A."/>
            <person name="Dufresne M."/>
            <person name="Freitag M."/>
            <person name="Grabherr M."/>
            <person name="Henrissat B."/>
            <person name="Houterman P.M."/>
            <person name="Kang S."/>
            <person name="Shim W.B."/>
            <person name="Woloshuk C."/>
            <person name="Xie X."/>
            <person name="Xu J.R."/>
            <person name="Antoniw J."/>
            <person name="Baker S.E."/>
            <person name="Bluhm B.H."/>
            <person name="Breakspear A."/>
            <person name="Brown D.W."/>
            <person name="Butchko R.A."/>
            <person name="Chapman S."/>
            <person name="Coulson R."/>
            <person name="Coutinho P.M."/>
            <person name="Danchin E.G."/>
            <person name="Diener A."/>
            <person name="Gale L.R."/>
            <person name="Gardiner D.M."/>
            <person name="Goff S."/>
            <person name="Hammond-Kosack K.E."/>
            <person name="Hilburn K."/>
            <person name="Hua-Van A."/>
            <person name="Jonkers W."/>
            <person name="Kazan K."/>
            <person name="Kodira C.D."/>
            <person name="Koehrsen M."/>
            <person name="Kumar L."/>
            <person name="Lee Y.H."/>
            <person name="Li L."/>
            <person name="Manners J.M."/>
            <person name="Miranda-Saavedra D."/>
            <person name="Mukherjee M."/>
            <person name="Park G."/>
            <person name="Park J."/>
            <person name="Park S.Y."/>
            <person name="Proctor R.H."/>
            <person name="Regev A."/>
            <person name="Ruiz-Roldan M.C."/>
            <person name="Sain D."/>
            <person name="Sakthikumar S."/>
            <person name="Sykes S."/>
            <person name="Schwartz D.C."/>
            <person name="Turgeon B.G."/>
            <person name="Wapinski I."/>
            <person name="Yoder O."/>
            <person name="Young S."/>
            <person name="Zeng Q."/>
            <person name="Zhou S."/>
            <person name="Galagan J."/>
            <person name="Cuomo C.A."/>
            <person name="Kistler H.C."/>
            <person name="Rep M."/>
        </authorList>
    </citation>
    <scope>GENOME REANNOTATION</scope>
    <source>
        <strain evidence="4">ATCC MYA-4620 / CBS 123657 / FGSC 9075 / NRRL 31084 / PH-1</strain>
        <strain evidence="3">PH-1 / ATCC MYA-4620 / FGSC 9075 / NRRL 31084</strain>
    </source>
</reference>
<dbReference type="GO" id="GO:0070492">
    <property type="term" value="F:oligosaccharide binding"/>
    <property type="evidence" value="ECO:0007669"/>
    <property type="project" value="TreeGrafter"/>
</dbReference>
<dbReference type="SUPFAM" id="SSF141086">
    <property type="entry name" value="Agglutinin HPA-like"/>
    <property type="match status" value="3"/>
</dbReference>
<dbReference type="InterPro" id="IPR006026">
    <property type="entry name" value="Peptidase_Metallo"/>
</dbReference>
<dbReference type="CDD" id="cd04327">
    <property type="entry name" value="ZnMc_MMP_like_3"/>
    <property type="match status" value="1"/>
</dbReference>
<reference evidence="3" key="4">
    <citation type="submission" date="2017-01" db="UniProtKB">
        <authorList>
            <consortium name="EnsemblFungi"/>
        </authorList>
    </citation>
    <scope>IDENTIFICATION</scope>
    <source>
        <strain evidence="3">PH-1 / ATCC MYA-4620 / FGSC 9075 / NRRL 31084</strain>
    </source>
</reference>
<dbReference type="Gene3D" id="3.40.390.10">
    <property type="entry name" value="Collagenase (Catalytic Domain)"/>
    <property type="match status" value="1"/>
</dbReference>
<organism evidence="2 4">
    <name type="scientific">Gibberella zeae (strain ATCC MYA-4620 / CBS 123657 / FGSC 9075 / NRRL 31084 / PH-1)</name>
    <name type="common">Wheat head blight fungus</name>
    <name type="synonym">Fusarium graminearum</name>
    <dbReference type="NCBI Taxonomy" id="229533"/>
    <lineage>
        <taxon>Eukaryota</taxon>
        <taxon>Fungi</taxon>
        <taxon>Dikarya</taxon>
        <taxon>Ascomycota</taxon>
        <taxon>Pezizomycotina</taxon>
        <taxon>Sordariomycetes</taxon>
        <taxon>Hypocreomycetidae</taxon>
        <taxon>Hypocreales</taxon>
        <taxon>Nectriaceae</taxon>
        <taxon>Fusarium</taxon>
    </lineage>
</organism>
<dbReference type="GO" id="GO:0098609">
    <property type="term" value="P:cell-cell adhesion"/>
    <property type="evidence" value="ECO:0007669"/>
    <property type="project" value="TreeGrafter"/>
</dbReference>
<accession>A0A0E0RZ01</accession>
<name>A0A098DEW5_GIBZE</name>
<dbReference type="MEROPS" id="M12.067"/>
<proteinExistence type="predicted"/>
<dbReference type="GO" id="GO:0098636">
    <property type="term" value="C:protein complex involved in cell adhesion"/>
    <property type="evidence" value="ECO:0007669"/>
    <property type="project" value="TreeGrafter"/>
</dbReference>
<dbReference type="VEuPathDB" id="FungiDB:FGRAMPH1_01G09347"/>
<dbReference type="GO" id="GO:0030247">
    <property type="term" value="F:polysaccharide binding"/>
    <property type="evidence" value="ECO:0007669"/>
    <property type="project" value="TreeGrafter"/>
</dbReference>
<reference evidence="3 4" key="1">
    <citation type="journal article" date="2007" name="Science">
        <title>The Fusarium graminearum genome reveals a link between localized polymorphism and pathogen specialization.</title>
        <authorList>
            <person name="Cuomo C.A."/>
            <person name="Gueldener U."/>
            <person name="Xu J.-R."/>
            <person name="Trail F."/>
            <person name="Turgeon B.G."/>
            <person name="Di Pietro A."/>
            <person name="Walton J.D."/>
            <person name="Ma L.-J."/>
            <person name="Baker S.E."/>
            <person name="Rep M."/>
            <person name="Adam G."/>
            <person name="Antoniw J."/>
            <person name="Baldwin T."/>
            <person name="Calvo S.E."/>
            <person name="Chang Y.-L."/>
            <person name="DeCaprio D."/>
            <person name="Gale L.R."/>
            <person name="Gnerre S."/>
            <person name="Goswami R.S."/>
            <person name="Hammond-Kosack K."/>
            <person name="Harris L.J."/>
            <person name="Hilburn K."/>
            <person name="Kennell J.C."/>
            <person name="Kroken S."/>
            <person name="Magnuson J.K."/>
            <person name="Mannhaupt G."/>
            <person name="Mauceli E.W."/>
            <person name="Mewes H.-W."/>
            <person name="Mitterbauer R."/>
            <person name="Muehlbauer G."/>
            <person name="Muensterkoetter M."/>
            <person name="Nelson D."/>
            <person name="O'Donnell K."/>
            <person name="Ouellet T."/>
            <person name="Qi W."/>
            <person name="Quesneville H."/>
            <person name="Roncero M.I.G."/>
            <person name="Seong K.-Y."/>
            <person name="Tetko I.V."/>
            <person name="Urban M."/>
            <person name="Waalwijk C."/>
            <person name="Ward T.J."/>
            <person name="Yao J."/>
            <person name="Birren B.W."/>
            <person name="Kistler H.C."/>
        </authorList>
    </citation>
    <scope>NUCLEOTIDE SEQUENCE [LARGE SCALE GENOMIC DNA]</scope>
    <source>
        <strain evidence="4">ATCC MYA-4620 / CBS 123657 / FGSC 9075 / NRRL 31084 / PH-1</strain>
        <strain evidence="3">PH-1 / ATCC MYA-4620 / FGSC 9075 / NRRL 31084</strain>
    </source>
</reference>
<dbReference type="AlphaFoldDB" id="A0A098DEW5"/>
<dbReference type="Pfam" id="PF01400">
    <property type="entry name" value="Astacin"/>
    <property type="match status" value="1"/>
</dbReference>
<evidence type="ECO:0000313" key="4">
    <source>
        <dbReference type="Proteomes" id="UP000070720"/>
    </source>
</evidence>
<dbReference type="GO" id="GO:0009986">
    <property type="term" value="C:cell surface"/>
    <property type="evidence" value="ECO:0007669"/>
    <property type="project" value="TreeGrafter"/>
</dbReference>
<dbReference type="SMART" id="SM00235">
    <property type="entry name" value="ZnMc"/>
    <property type="match status" value="1"/>
</dbReference>
<sequence>MSDNFQICFVRKVPAELDASAVGFAIKERRSNGPGEDRLALARSRLWQTGRELRIRFLDGSPSIQGRIRACADEWQRYANIKFNWVDSGEADIRISVGDGGGSWSYVGTDNGVISQSDKTMNLGWLNDDTEDREVSRVVLHEFGHALGCHHEHQSPAAGIKWNEQVAFQYYMDKNGWTEEQVRTNILNLFPEDETNFSAFDPLSIMLYSFPAELTLDGSSTEWNTSLSETDKGFMSRTYPIEGDMLDGFNTTEIQSPPMTSQELTKRANFSFPTPPVLAVGLNHLDVDNGHNVRVRAVAEQILRNTAEVHLSQWGDTKAYSLGCAWATYAADDSNIQVGEFSTTDDHSWWEPKPDTVRHISFPHAWESGPPRVVVWYRMIDLDSNKTYWHTETRVENVTAEGFDIFISSYGDSVLYSGTAVWLAHQQNREGLVSGTFSTTDVRIDRHPALETQGHVELPAGSFQDPPKVYVALRGFKVSTETNLRLKVNVNNVTATGFDWHIDGWADSLIFSGTADYYSLSLTLLTGCLSDTGKIDRPQFPKSLCDFLKSMNIGISNQRALKFKFSGIIAWFLALF</sequence>
<dbReference type="EMBL" id="HG970333">
    <property type="protein sequence ID" value="CEF76476.1"/>
    <property type="molecule type" value="Genomic_DNA"/>
</dbReference>
<dbReference type="InParanoid" id="A0A098DEW5"/>
<dbReference type="GO" id="GO:0008270">
    <property type="term" value="F:zinc ion binding"/>
    <property type="evidence" value="ECO:0007669"/>
    <property type="project" value="InterPro"/>
</dbReference>
<dbReference type="eggNOG" id="ENOG502S9RS">
    <property type="taxonomic scope" value="Eukaryota"/>
</dbReference>
<dbReference type="EnsemblFungi" id="CEF76476">
    <property type="protein sequence ID" value="CEF76476"/>
    <property type="gene ID" value="FGRRES_08198_M"/>
</dbReference>
<dbReference type="InterPro" id="IPR024079">
    <property type="entry name" value="MetalloPept_cat_dom_sf"/>
</dbReference>
<reference evidence="2 4" key="3">
    <citation type="journal article" date="2015" name="BMC Genomics">
        <title>The completed genome sequence of the pathogenic ascomycete fungus Fusarium graminearum.</title>
        <authorList>
            <person name="King R."/>
            <person name="Urban M."/>
            <person name="Hammond-Kosack M.C."/>
            <person name="Hassani-Pak K."/>
            <person name="Hammond-Kosack K.E."/>
        </authorList>
    </citation>
    <scope>NUCLEOTIDE SEQUENCE [LARGE SCALE GENOMIC DNA]</scope>
    <source>
        <strain evidence="4">ATCC MYA-4620 / CBS 123657 / FGSC 9075 / NRRL 31084 / PH-1</strain>
        <strain evidence="2">PH-1</strain>
    </source>
</reference>
<feature type="domain" description="Peptidase metallopeptidase" evidence="1">
    <location>
        <begin position="43"/>
        <end position="192"/>
    </location>
</feature>
<dbReference type="Proteomes" id="UP000070720">
    <property type="component" value="Chromosome 2"/>
</dbReference>
<dbReference type="InterPro" id="IPR037221">
    <property type="entry name" value="H-type_lectin_dom_sf"/>
</dbReference>
<dbReference type="GO" id="GO:0006508">
    <property type="term" value="P:proteolysis"/>
    <property type="evidence" value="ECO:0007669"/>
    <property type="project" value="InterPro"/>
</dbReference>
<evidence type="ECO:0000259" key="1">
    <source>
        <dbReference type="SMART" id="SM00235"/>
    </source>
</evidence>
<dbReference type="GO" id="GO:0046871">
    <property type="term" value="F:N-acetylgalactosamine binding"/>
    <property type="evidence" value="ECO:0007669"/>
    <property type="project" value="TreeGrafter"/>
</dbReference>
<evidence type="ECO:0000313" key="3">
    <source>
        <dbReference type="EnsemblFungi" id="CEF76476"/>
    </source>
</evidence>
<dbReference type="STRING" id="229533.A0A098DEW5"/>